<evidence type="ECO:0000313" key="3">
    <source>
        <dbReference type="Proteomes" id="UP000283269"/>
    </source>
</evidence>
<evidence type="ECO:0000256" key="1">
    <source>
        <dbReference type="SAM" id="MobiDB-lite"/>
    </source>
</evidence>
<dbReference type="InParanoid" id="A0A409XGF7"/>
<name>A0A409XGF7_PSICY</name>
<comment type="caution">
    <text evidence="2">The sequence shown here is derived from an EMBL/GenBank/DDBJ whole genome shotgun (WGS) entry which is preliminary data.</text>
</comment>
<gene>
    <name evidence="2" type="ORF">CVT25_007538</name>
</gene>
<feature type="region of interest" description="Disordered" evidence="1">
    <location>
        <begin position="71"/>
        <end position="91"/>
    </location>
</feature>
<accession>A0A409XGF7</accession>
<keyword evidence="3" id="KW-1185">Reference proteome</keyword>
<reference evidence="2 3" key="1">
    <citation type="journal article" date="2018" name="Evol. Lett.">
        <title>Horizontal gene cluster transfer increased hallucinogenic mushroom diversity.</title>
        <authorList>
            <person name="Reynolds H.T."/>
            <person name="Vijayakumar V."/>
            <person name="Gluck-Thaler E."/>
            <person name="Korotkin H.B."/>
            <person name="Matheny P.B."/>
            <person name="Slot J.C."/>
        </authorList>
    </citation>
    <scope>NUCLEOTIDE SEQUENCE [LARGE SCALE GENOMIC DNA]</scope>
    <source>
        <strain evidence="2 3">2631</strain>
    </source>
</reference>
<dbReference type="AlphaFoldDB" id="A0A409XGF7"/>
<protein>
    <submittedName>
        <fullName evidence="2">Uncharacterized protein</fullName>
    </submittedName>
</protein>
<dbReference type="Proteomes" id="UP000283269">
    <property type="component" value="Unassembled WGS sequence"/>
</dbReference>
<evidence type="ECO:0000313" key="2">
    <source>
        <dbReference type="EMBL" id="PPQ89837.1"/>
    </source>
</evidence>
<proteinExistence type="predicted"/>
<sequence length="110" mass="12260">MSGANSSPEQANDAQTWRCTSTQLETAMNAVEKLFPAKDLNSKDAATQSDEEMDINNEEVLGAFNKVGEAMEDIEDGSPGNKGGTLMKSQMRRRRWRCKTLYGHLKDNEM</sequence>
<dbReference type="EMBL" id="NHYD01001813">
    <property type="protein sequence ID" value="PPQ89837.1"/>
    <property type="molecule type" value="Genomic_DNA"/>
</dbReference>
<organism evidence="2 3">
    <name type="scientific">Psilocybe cyanescens</name>
    <dbReference type="NCBI Taxonomy" id="93625"/>
    <lineage>
        <taxon>Eukaryota</taxon>
        <taxon>Fungi</taxon>
        <taxon>Dikarya</taxon>
        <taxon>Basidiomycota</taxon>
        <taxon>Agaricomycotina</taxon>
        <taxon>Agaricomycetes</taxon>
        <taxon>Agaricomycetidae</taxon>
        <taxon>Agaricales</taxon>
        <taxon>Agaricineae</taxon>
        <taxon>Strophariaceae</taxon>
        <taxon>Psilocybe</taxon>
    </lineage>
</organism>